<reference evidence="1 2" key="1">
    <citation type="journal article" date="2018" name="Mol. Biol. Evol.">
        <title>Broad Genomic Sampling Reveals a Smut Pathogenic Ancestry of the Fungal Clade Ustilaginomycotina.</title>
        <authorList>
            <person name="Kijpornyongpan T."/>
            <person name="Mondo S.J."/>
            <person name="Barry K."/>
            <person name="Sandor L."/>
            <person name="Lee J."/>
            <person name="Lipzen A."/>
            <person name="Pangilinan J."/>
            <person name="LaButti K."/>
            <person name="Hainaut M."/>
            <person name="Henrissat B."/>
            <person name="Grigoriev I.V."/>
            <person name="Spatafora J.W."/>
            <person name="Aime M.C."/>
        </authorList>
    </citation>
    <scope>NUCLEOTIDE SEQUENCE [LARGE SCALE GENOMIC DNA]</scope>
    <source>
        <strain evidence="1 2">SA 807</strain>
    </source>
</reference>
<sequence length="740" mass="83232">MAQPFGQTPFATPEDGSLRSYNQVDFLPIELTDHLHRASEWRSSSRKMPSSYKTNLVASPFDAAEQFLINVIKSKRSWTALAKEWHQLAFPALYQTSNDDRKIARSAFNDYAHFIRLTAELPLGSSGICAWILQRSKDYSEVNPKPISTANVAFSHPFPSIDSRAKTRSNLAKDGDQKKKEKKKKKKAVEQMSRYPGNAEVLLNPPSCRRCKKLRKKCDLGLNGCSTCMFLGRNCERAREWSKPTLVGKESAVDESSKVTEAARFEPSFLPQKGPAETHPSADSSSSMTPSSPQHRAVKRRRIENRGKQSLVKAEKIDFKNLAGAFRAVSSFAQVPSGLKPTPSSRPARWSRSMWEMCEADPLFPPPYSSVRLSRGQHVISMLVDGTFIKPQTWNGRKVTLGITLKSSDIAQFRTALLLHSTVNLYWKTGKANDRFPCTLPLELVVANLGRFSLDRLNFLSSDENRYTCEMDFADVEYAKPWFEPLPNLVETRDQPPTTSYRDSMTSALVGEADVGDLGSSNPVQGTDIFRGIFCPICKCALPRVLWWGWLCLECGQKCKARPIRTEEFIGSPRMNIVCDGPRMDNGKAVYDASFVQSRRIHVWSDSVKVSTLEFKVSHGDVGVMKHFLVGKSQNDKSMKLLERCLDTNVPYRRSNLKGGGPEPCRAFTLGVQGGDRRMSPVTRDLLSFEMLNEEEAPSCLIDTANYVGYLVSRSAFEGQEAYDSFLFLITDEYTFKVRW</sequence>
<dbReference type="Proteomes" id="UP000245626">
    <property type="component" value="Unassembled WGS sequence"/>
</dbReference>
<dbReference type="EMBL" id="KZ820144">
    <property type="protein sequence ID" value="PWN48776.1"/>
    <property type="molecule type" value="Genomic_DNA"/>
</dbReference>
<organism evidence="1 2">
    <name type="scientific">Violaceomyces palustris</name>
    <dbReference type="NCBI Taxonomy" id="1673888"/>
    <lineage>
        <taxon>Eukaryota</taxon>
        <taxon>Fungi</taxon>
        <taxon>Dikarya</taxon>
        <taxon>Basidiomycota</taxon>
        <taxon>Ustilaginomycotina</taxon>
        <taxon>Ustilaginomycetes</taxon>
        <taxon>Violaceomycetales</taxon>
        <taxon>Violaceomycetaceae</taxon>
        <taxon>Violaceomyces</taxon>
    </lineage>
</organism>
<name>A0ACD0NSI2_9BASI</name>
<protein>
    <submittedName>
        <fullName evidence="1">Uncharacterized protein</fullName>
    </submittedName>
</protein>
<gene>
    <name evidence="1" type="ORF">IE53DRAFT_177897</name>
</gene>
<keyword evidence="2" id="KW-1185">Reference proteome</keyword>
<evidence type="ECO:0000313" key="2">
    <source>
        <dbReference type="Proteomes" id="UP000245626"/>
    </source>
</evidence>
<accession>A0ACD0NSI2</accession>
<evidence type="ECO:0000313" key="1">
    <source>
        <dbReference type="EMBL" id="PWN48776.1"/>
    </source>
</evidence>
<proteinExistence type="predicted"/>